<comment type="caution">
    <text evidence="2">The sequence shown here is derived from an EMBL/GenBank/DDBJ whole genome shotgun (WGS) entry which is preliminary data.</text>
</comment>
<dbReference type="PANTHER" id="PTHR33112:SF16">
    <property type="entry name" value="HETEROKARYON INCOMPATIBILITY DOMAIN-CONTAINING PROTEIN"/>
    <property type="match status" value="1"/>
</dbReference>
<dbReference type="GeneID" id="63846789"/>
<dbReference type="PANTHER" id="PTHR33112">
    <property type="entry name" value="DOMAIN PROTEIN, PUTATIVE-RELATED"/>
    <property type="match status" value="1"/>
</dbReference>
<dbReference type="EMBL" id="ML976619">
    <property type="protein sequence ID" value="KAF1841238.1"/>
    <property type="molecule type" value="Genomic_DNA"/>
</dbReference>
<dbReference type="AlphaFoldDB" id="A0A9P4L4T2"/>
<gene>
    <name evidence="2" type="ORF">K460DRAFT_295125</name>
</gene>
<feature type="domain" description="Heterokaryon incompatibility" evidence="1">
    <location>
        <begin position="30"/>
        <end position="176"/>
    </location>
</feature>
<dbReference type="OrthoDB" id="5135333at2759"/>
<dbReference type="Pfam" id="PF06985">
    <property type="entry name" value="HET"/>
    <property type="match status" value="1"/>
</dbReference>
<sequence length="195" mass="22226">MPQAQNSLLEFRVIDVQDQCVVQAPDACRYTALSYVWGQVQQPLLKNDNLELLKTKRSLNALSIPQTIKDAIHICRLLGLRYLWVDSLCIVQDSQDHAAGQVAHMHKIYREAYLTLVVAAGLDCTSGIPSIQARPLFPPAVVIDDFKFAVIPHSFDAIEHRVQNSVWNQRSWTMQESALSRRRLVFTEQEYFLSC</sequence>
<reference evidence="2" key="1">
    <citation type="submission" date="2020-01" db="EMBL/GenBank/DDBJ databases">
        <authorList>
            <consortium name="DOE Joint Genome Institute"/>
            <person name="Haridas S."/>
            <person name="Albert R."/>
            <person name="Binder M."/>
            <person name="Bloem J."/>
            <person name="Labutti K."/>
            <person name="Salamov A."/>
            <person name="Andreopoulos B."/>
            <person name="Baker S.E."/>
            <person name="Barry K."/>
            <person name="Bills G."/>
            <person name="Bluhm B.H."/>
            <person name="Cannon C."/>
            <person name="Castanera R."/>
            <person name="Culley D.E."/>
            <person name="Daum C."/>
            <person name="Ezra D."/>
            <person name="Gonzalez J.B."/>
            <person name="Henrissat B."/>
            <person name="Kuo A."/>
            <person name="Liang C."/>
            <person name="Lipzen A."/>
            <person name="Lutzoni F."/>
            <person name="Magnuson J."/>
            <person name="Mondo S."/>
            <person name="Nolan M."/>
            <person name="Ohm R."/>
            <person name="Pangilinan J."/>
            <person name="Park H.-J."/>
            <person name="Ramirez L."/>
            <person name="Alfaro M."/>
            <person name="Sun H."/>
            <person name="Tritt A."/>
            <person name="Yoshinaga Y."/>
            <person name="Zwiers L.-H."/>
            <person name="Turgeon B.G."/>
            <person name="Goodwin S.B."/>
            <person name="Spatafora J.W."/>
            <person name="Crous P.W."/>
            <person name="Grigoriev I.V."/>
        </authorList>
    </citation>
    <scope>NUCLEOTIDE SEQUENCE</scope>
    <source>
        <strain evidence="2">CBS 394.84</strain>
    </source>
</reference>
<feature type="non-terminal residue" evidence="2">
    <location>
        <position position="195"/>
    </location>
</feature>
<protein>
    <submittedName>
        <fullName evidence="2">HET-domain-containing protein</fullName>
    </submittedName>
</protein>
<evidence type="ECO:0000259" key="1">
    <source>
        <dbReference type="Pfam" id="PF06985"/>
    </source>
</evidence>
<proteinExistence type="predicted"/>
<name>A0A9P4L4T2_9PLEO</name>
<organism evidence="2 3">
    <name type="scientific">Cucurbitaria berberidis CBS 394.84</name>
    <dbReference type="NCBI Taxonomy" id="1168544"/>
    <lineage>
        <taxon>Eukaryota</taxon>
        <taxon>Fungi</taxon>
        <taxon>Dikarya</taxon>
        <taxon>Ascomycota</taxon>
        <taxon>Pezizomycotina</taxon>
        <taxon>Dothideomycetes</taxon>
        <taxon>Pleosporomycetidae</taxon>
        <taxon>Pleosporales</taxon>
        <taxon>Pleosporineae</taxon>
        <taxon>Cucurbitariaceae</taxon>
        <taxon>Cucurbitaria</taxon>
    </lineage>
</organism>
<accession>A0A9P4L4T2</accession>
<dbReference type="RefSeq" id="XP_040783801.1">
    <property type="nucleotide sequence ID" value="XM_040929537.1"/>
</dbReference>
<dbReference type="Proteomes" id="UP000800039">
    <property type="component" value="Unassembled WGS sequence"/>
</dbReference>
<evidence type="ECO:0000313" key="2">
    <source>
        <dbReference type="EMBL" id="KAF1841238.1"/>
    </source>
</evidence>
<evidence type="ECO:0000313" key="3">
    <source>
        <dbReference type="Proteomes" id="UP000800039"/>
    </source>
</evidence>
<keyword evidence="3" id="KW-1185">Reference proteome</keyword>
<dbReference type="InterPro" id="IPR010730">
    <property type="entry name" value="HET"/>
</dbReference>